<evidence type="ECO:0000256" key="6">
    <source>
        <dbReference type="ARBA" id="ARBA00023242"/>
    </source>
</evidence>
<comment type="similarity">
    <text evidence="2 7">Belongs to the eukaryotic RPC3/POLR3C RNA polymerase subunit family.</text>
</comment>
<feature type="domain" description="RNA polymerase III Rpc82 C -terminal" evidence="8">
    <location>
        <begin position="152"/>
        <end position="371"/>
    </location>
</feature>
<dbReference type="FunFam" id="1.10.10.10:FF:000515">
    <property type="entry name" value="DNA-directed RNA polymerase III subunit rpc3"/>
    <property type="match status" value="1"/>
</dbReference>
<evidence type="ECO:0000256" key="5">
    <source>
        <dbReference type="ARBA" id="ARBA00023163"/>
    </source>
</evidence>
<comment type="caution">
    <text evidence="11">The sequence shown here is derived from an EMBL/GenBank/DDBJ whole genome shotgun (WGS) entry which is preliminary data.</text>
</comment>
<proteinExistence type="inferred from homology"/>
<dbReference type="Pfam" id="PF22536">
    <property type="entry name" value="WHD_POLR3C"/>
    <property type="match status" value="1"/>
</dbReference>
<dbReference type="PANTHER" id="PTHR12949">
    <property type="entry name" value="RNA POLYMERASE III DNA DIRECTED -RELATED"/>
    <property type="match status" value="1"/>
</dbReference>
<keyword evidence="4 7" id="KW-0240">DNA-directed RNA polymerase</keyword>
<evidence type="ECO:0000313" key="12">
    <source>
        <dbReference type="Proteomes" id="UP001417504"/>
    </source>
</evidence>
<keyword evidence="6 7" id="KW-0539">Nucleus</keyword>
<evidence type="ECO:0000259" key="9">
    <source>
        <dbReference type="Pfam" id="PF08221"/>
    </source>
</evidence>
<evidence type="ECO:0000256" key="3">
    <source>
        <dbReference type="ARBA" id="ARBA00016689"/>
    </source>
</evidence>
<evidence type="ECO:0000256" key="2">
    <source>
        <dbReference type="ARBA" id="ARBA00007206"/>
    </source>
</evidence>
<evidence type="ECO:0000256" key="7">
    <source>
        <dbReference type="RuleBase" id="RU367076"/>
    </source>
</evidence>
<sequence length="530" mass="60378">MVAQHGIKLAVSLISAHFGEIVAKVCRCLLHKGTLTLSDITRYTELPLQQAKNCLLVLIQHNCVQAFAIAKEGFGMTARAITHYSAVYENILHRLRFSKFLTIVSEELDKESEELVEGLLQHGRLTLEQMLLRAISKQNEGTSVYQDVVRTNFVRLVNLRYVERCPTSEPFLALNSEEETPSVGKRGPKSAKLVGLLETIEQRAMKAASPLKAERFFIVTNIGADVTEAKTGASTTNLMLGEKRKHEALDTNGSDAATICEKEVLWRVNFEEFVYHLRKKVCASNVRSRLDDGASIIFNAMLEASRSEENLKSDDTVLLTMDAIFEEVMKSKDGRTMTLDHVRAGLTQLGCHPIIRDEEEYFSVDIKNVIEIAQNEEVESIMLKRYGKDAYRIFRLLSKTGHLAETEKVADMAFVERKVAGKILCNLWKDGYLHMERVNFHESRQSQFLLWKVNKHFIKEHVLDEMCHAVLNLMQRMAYELGKEHEILQLPREKRVGVSGERFDRIRKVKILLESSLLKLDDAIMLFSCF</sequence>
<dbReference type="GO" id="GO:0006351">
    <property type="term" value="P:DNA-templated transcription"/>
    <property type="evidence" value="ECO:0007669"/>
    <property type="project" value="InterPro"/>
</dbReference>
<keyword evidence="12" id="KW-1185">Reference proteome</keyword>
<name>A0AAP0HNV8_9MAGN</name>
<feature type="domain" description="RNA polymerase III subunit RPC82-related helix-turn-helix" evidence="9">
    <location>
        <begin position="8"/>
        <end position="67"/>
    </location>
</feature>
<dbReference type="Proteomes" id="UP001417504">
    <property type="component" value="Unassembled WGS sequence"/>
</dbReference>
<dbReference type="InterPro" id="IPR055207">
    <property type="entry name" value="POLR3C_WHD"/>
</dbReference>
<evidence type="ECO:0000259" key="10">
    <source>
        <dbReference type="Pfam" id="PF22536"/>
    </source>
</evidence>
<keyword evidence="5 7" id="KW-0804">Transcription</keyword>
<dbReference type="GO" id="GO:0003697">
    <property type="term" value="F:single-stranded DNA binding"/>
    <property type="evidence" value="ECO:0007669"/>
    <property type="project" value="UniProtKB-UniRule"/>
</dbReference>
<dbReference type="InterPro" id="IPR008806">
    <property type="entry name" value="RNA_pol_III_Rpc82_C"/>
</dbReference>
<dbReference type="Pfam" id="PF08221">
    <property type="entry name" value="HTH_9"/>
    <property type="match status" value="1"/>
</dbReference>
<comment type="subcellular location">
    <subcellularLocation>
        <location evidence="1 7">Nucleus</location>
    </subcellularLocation>
</comment>
<organism evidence="11 12">
    <name type="scientific">Stephania japonica</name>
    <dbReference type="NCBI Taxonomy" id="461633"/>
    <lineage>
        <taxon>Eukaryota</taxon>
        <taxon>Viridiplantae</taxon>
        <taxon>Streptophyta</taxon>
        <taxon>Embryophyta</taxon>
        <taxon>Tracheophyta</taxon>
        <taxon>Spermatophyta</taxon>
        <taxon>Magnoliopsida</taxon>
        <taxon>Ranunculales</taxon>
        <taxon>Menispermaceae</taxon>
        <taxon>Menispermoideae</taxon>
        <taxon>Cissampelideae</taxon>
        <taxon>Stephania</taxon>
    </lineage>
</organism>
<dbReference type="Gene3D" id="1.10.10.10">
    <property type="entry name" value="Winged helix-like DNA-binding domain superfamily/Winged helix DNA-binding domain"/>
    <property type="match status" value="4"/>
</dbReference>
<dbReference type="InterPro" id="IPR036388">
    <property type="entry name" value="WH-like_DNA-bd_sf"/>
</dbReference>
<evidence type="ECO:0000256" key="4">
    <source>
        <dbReference type="ARBA" id="ARBA00022478"/>
    </source>
</evidence>
<reference evidence="11 12" key="1">
    <citation type="submission" date="2024-01" db="EMBL/GenBank/DDBJ databases">
        <title>Genome assemblies of Stephania.</title>
        <authorList>
            <person name="Yang L."/>
        </authorList>
    </citation>
    <scope>NUCLEOTIDE SEQUENCE [LARGE SCALE GENOMIC DNA]</scope>
    <source>
        <strain evidence="11">QJT</strain>
        <tissue evidence="11">Leaf</tissue>
    </source>
</reference>
<dbReference type="FunFam" id="1.10.10.10:FF:000218">
    <property type="entry name" value="DNA-directed RNA polymerase III subunit RPC3"/>
    <property type="match status" value="1"/>
</dbReference>
<dbReference type="PANTHER" id="PTHR12949:SF0">
    <property type="entry name" value="DNA-DIRECTED RNA POLYMERASE III SUBUNIT RPC3"/>
    <property type="match status" value="1"/>
</dbReference>
<dbReference type="InterPro" id="IPR013197">
    <property type="entry name" value="RNA_pol_III_RPC82-rel_HTH"/>
</dbReference>
<gene>
    <name evidence="11" type="ORF">Sjap_024599</name>
</gene>
<evidence type="ECO:0000313" key="11">
    <source>
        <dbReference type="EMBL" id="KAK9091422.1"/>
    </source>
</evidence>
<dbReference type="Pfam" id="PF05645">
    <property type="entry name" value="RNA_pol_Rpc82"/>
    <property type="match status" value="1"/>
</dbReference>
<dbReference type="AlphaFoldDB" id="A0AAP0HNV8"/>
<feature type="domain" description="DNA-directed RNA polymerase III subunit RPC3 winged-helix" evidence="10">
    <location>
        <begin position="378"/>
        <end position="444"/>
    </location>
</feature>
<dbReference type="GO" id="GO:0005666">
    <property type="term" value="C:RNA polymerase III complex"/>
    <property type="evidence" value="ECO:0007669"/>
    <property type="project" value="UniProtKB-UniRule"/>
</dbReference>
<evidence type="ECO:0000256" key="1">
    <source>
        <dbReference type="ARBA" id="ARBA00004123"/>
    </source>
</evidence>
<dbReference type="InterPro" id="IPR039748">
    <property type="entry name" value="RPC3"/>
</dbReference>
<comment type="function">
    <text evidence="7">DNA-dependent RNA polymerase catalyzes the transcription of DNA into RNA using the four ribonucleoside triphosphates as substrates. Specific core component of RNA polymerase III which synthesizes small RNAs, such as 5S rRNA and tRNAs.</text>
</comment>
<evidence type="ECO:0000259" key="8">
    <source>
        <dbReference type="Pfam" id="PF05645"/>
    </source>
</evidence>
<accession>A0AAP0HNV8</accession>
<dbReference type="EMBL" id="JBBNAE010000010">
    <property type="protein sequence ID" value="KAK9091422.1"/>
    <property type="molecule type" value="Genomic_DNA"/>
</dbReference>
<protein>
    <recommendedName>
        <fullName evidence="3 7">DNA-directed RNA polymerase III subunit RPC3</fullName>
        <shortName evidence="7">RNA polymerase III subunit C3</shortName>
    </recommendedName>
</protein>
<comment type="subunit">
    <text evidence="7">Component of the RNA polymerase III (Pol III) complex consisting of 17 subunits.</text>
</comment>